<dbReference type="AlphaFoldDB" id="A0A1I3TQJ9"/>
<protein>
    <submittedName>
        <fullName evidence="3">ADP-heptose:LPS heptosyltransferase</fullName>
    </submittedName>
</protein>
<sequence>MSLPFSNQECLTVRLSALGDAILTTGVLAYWHEQAGLTFQVLTKPALAPVFDNHPAVTGIIGVREEDLHGASWIRFCRGLAKEFGRLPLIDLHANLRTLLLRSFWPGPTRSYRKFSLERRLFLATRHPVFATRLRRLNVPQRYCMALDPEVVDADALKPRIFLAENEKAVARETLSRLGLTRPVAIHPYATHPAKTPRPEVWRNLIRNLKTQGEQVLILGRHERPLYPQAPHDLTNATDLRATSALLSLCRVLVTGDSGPMHLATAVNTPVVALFGPTTKEWGFYPSGPHDVVHQSPCPKAPCSLHGQDACSLGNACMKDVSEKLILDLLSSFPA</sequence>
<dbReference type="STRING" id="52560.SAMN04488082_10619"/>
<dbReference type="RefSeq" id="WP_092373804.1">
    <property type="nucleotide sequence ID" value="NZ_FORX01000006.1"/>
</dbReference>
<organism evidence="3 4">
    <name type="scientific">Desulfomicrobium apsheronum</name>
    <dbReference type="NCBI Taxonomy" id="52560"/>
    <lineage>
        <taxon>Bacteria</taxon>
        <taxon>Pseudomonadati</taxon>
        <taxon>Thermodesulfobacteriota</taxon>
        <taxon>Desulfovibrionia</taxon>
        <taxon>Desulfovibrionales</taxon>
        <taxon>Desulfomicrobiaceae</taxon>
        <taxon>Desulfomicrobium</taxon>
    </lineage>
</organism>
<dbReference type="Gene3D" id="3.40.50.2000">
    <property type="entry name" value="Glycogen Phosphorylase B"/>
    <property type="match status" value="2"/>
</dbReference>
<dbReference type="InterPro" id="IPR051199">
    <property type="entry name" value="LPS_LOS_Heptosyltrfase"/>
</dbReference>
<evidence type="ECO:0000256" key="2">
    <source>
        <dbReference type="ARBA" id="ARBA00022679"/>
    </source>
</evidence>
<dbReference type="PANTHER" id="PTHR30160">
    <property type="entry name" value="TETRAACYLDISACCHARIDE 4'-KINASE-RELATED"/>
    <property type="match status" value="1"/>
</dbReference>
<dbReference type="Proteomes" id="UP000198635">
    <property type="component" value="Unassembled WGS sequence"/>
</dbReference>
<evidence type="ECO:0000256" key="1">
    <source>
        <dbReference type="ARBA" id="ARBA00022676"/>
    </source>
</evidence>
<dbReference type="GO" id="GO:0009244">
    <property type="term" value="P:lipopolysaccharide core region biosynthetic process"/>
    <property type="evidence" value="ECO:0007669"/>
    <property type="project" value="TreeGrafter"/>
</dbReference>
<dbReference type="GO" id="GO:0005829">
    <property type="term" value="C:cytosol"/>
    <property type="evidence" value="ECO:0007669"/>
    <property type="project" value="TreeGrafter"/>
</dbReference>
<dbReference type="EMBL" id="FORX01000006">
    <property type="protein sequence ID" value="SFJ71921.1"/>
    <property type="molecule type" value="Genomic_DNA"/>
</dbReference>
<evidence type="ECO:0000313" key="3">
    <source>
        <dbReference type="EMBL" id="SFJ71921.1"/>
    </source>
</evidence>
<reference evidence="4" key="1">
    <citation type="submission" date="2016-10" db="EMBL/GenBank/DDBJ databases">
        <authorList>
            <person name="Varghese N."/>
            <person name="Submissions S."/>
        </authorList>
    </citation>
    <scope>NUCLEOTIDE SEQUENCE [LARGE SCALE GENOMIC DNA]</scope>
    <source>
        <strain evidence="4">DSM 5918</strain>
    </source>
</reference>
<dbReference type="OrthoDB" id="9760688at2"/>
<proteinExistence type="predicted"/>
<keyword evidence="1" id="KW-0328">Glycosyltransferase</keyword>
<accession>A0A1I3TQJ9</accession>
<dbReference type="CDD" id="cd03789">
    <property type="entry name" value="GT9_LPS_heptosyltransferase"/>
    <property type="match status" value="1"/>
</dbReference>
<dbReference type="SUPFAM" id="SSF53756">
    <property type="entry name" value="UDP-Glycosyltransferase/glycogen phosphorylase"/>
    <property type="match status" value="1"/>
</dbReference>
<keyword evidence="4" id="KW-1185">Reference proteome</keyword>
<name>A0A1I3TQJ9_9BACT</name>
<evidence type="ECO:0000313" key="4">
    <source>
        <dbReference type="Proteomes" id="UP000198635"/>
    </source>
</evidence>
<dbReference type="InterPro" id="IPR002201">
    <property type="entry name" value="Glyco_trans_9"/>
</dbReference>
<dbReference type="Pfam" id="PF01075">
    <property type="entry name" value="Glyco_transf_9"/>
    <property type="match status" value="1"/>
</dbReference>
<gene>
    <name evidence="3" type="ORF">SAMN04488082_10619</name>
</gene>
<keyword evidence="2 3" id="KW-0808">Transferase</keyword>
<dbReference type="GO" id="GO:0008713">
    <property type="term" value="F:ADP-heptose-lipopolysaccharide heptosyltransferase activity"/>
    <property type="evidence" value="ECO:0007669"/>
    <property type="project" value="TreeGrafter"/>
</dbReference>